<gene>
    <name evidence="1" type="ORF">QWI33_22840</name>
</gene>
<evidence type="ECO:0000313" key="2">
    <source>
        <dbReference type="Proteomes" id="UP001171902"/>
    </source>
</evidence>
<evidence type="ECO:0000313" key="1">
    <source>
        <dbReference type="EMBL" id="MDN3242577.1"/>
    </source>
</evidence>
<dbReference type="Proteomes" id="UP001171902">
    <property type="component" value="Unassembled WGS sequence"/>
</dbReference>
<reference evidence="1" key="1">
    <citation type="submission" date="2023-06" db="EMBL/GenBank/DDBJ databases">
        <title>Gycomyces niveus sp.nov., a novel actinomycete isolated from soil in Shouguang.</title>
        <authorList>
            <person name="Yang X."/>
            <person name="Zhao J."/>
        </authorList>
    </citation>
    <scope>NUCLEOTIDE SEQUENCE</scope>
    <source>
        <strain evidence="1">NEAU C2</strain>
    </source>
</reference>
<dbReference type="EMBL" id="JAUEMJ010000008">
    <property type="protein sequence ID" value="MDN3242577.1"/>
    <property type="molecule type" value="Genomic_DNA"/>
</dbReference>
<organism evidence="1 2">
    <name type="scientific">Glycomyces tritici</name>
    <dbReference type="NCBI Taxonomy" id="2665176"/>
    <lineage>
        <taxon>Bacteria</taxon>
        <taxon>Bacillati</taxon>
        <taxon>Actinomycetota</taxon>
        <taxon>Actinomycetes</taxon>
        <taxon>Glycomycetales</taxon>
        <taxon>Glycomycetaceae</taxon>
        <taxon>Glycomyces</taxon>
    </lineage>
</organism>
<sequence length="209" mass="24341">MEQQAREAHVRSIIEAVRWTEFPDALGTRVDLTEPLVRITLDRRLPNEERYYCSGAMYNHICCQGSMGEVTLPVTRVVHRLLEADLAVKPDLLYELLEVHRTSWTELPMTDPDTGEQVVMWEATFRELYRHKDLYLRDLDRLQPSECPALLDLLWLLSPKYPEIIDHAVQRSAQLEGDERAVIEAKIEQMRAALEDDKADHDHRLDIEP</sequence>
<comment type="caution">
    <text evidence="1">The sequence shown here is derived from an EMBL/GenBank/DDBJ whole genome shotgun (WGS) entry which is preliminary data.</text>
</comment>
<name>A0ABT7YVC0_9ACTN</name>
<protein>
    <submittedName>
        <fullName evidence="1">Uncharacterized protein</fullName>
    </submittedName>
</protein>
<accession>A0ABT7YVC0</accession>
<keyword evidence="2" id="KW-1185">Reference proteome</keyword>
<dbReference type="RefSeq" id="WP_289959237.1">
    <property type="nucleotide sequence ID" value="NZ_JAUEMJ010000008.1"/>
</dbReference>
<proteinExistence type="predicted"/>